<accession>A0A4S3IYY7</accession>
<dbReference type="InterPro" id="IPR050982">
    <property type="entry name" value="Auxin_biosynth/cation_transpt"/>
</dbReference>
<dbReference type="InterPro" id="IPR036188">
    <property type="entry name" value="FAD/NAD-bd_sf"/>
</dbReference>
<dbReference type="PANTHER" id="PTHR43539">
    <property type="entry name" value="FLAVIN-BINDING MONOOXYGENASE-LIKE PROTEIN (AFU_ORTHOLOGUE AFUA_4G09220)"/>
    <property type="match status" value="1"/>
</dbReference>
<keyword evidence="1" id="KW-0560">Oxidoreductase</keyword>
<gene>
    <name evidence="2" type="ORF">EYZ11_012934</name>
</gene>
<evidence type="ECO:0000313" key="3">
    <source>
        <dbReference type="Proteomes" id="UP000308092"/>
    </source>
</evidence>
<evidence type="ECO:0008006" key="4">
    <source>
        <dbReference type="Google" id="ProtNLM"/>
    </source>
</evidence>
<dbReference type="AlphaFoldDB" id="A0A4S3IYY7"/>
<dbReference type="Pfam" id="PF13738">
    <property type="entry name" value="Pyr_redox_3"/>
    <property type="match status" value="1"/>
</dbReference>
<dbReference type="GO" id="GO:0050660">
    <property type="term" value="F:flavin adenine dinucleotide binding"/>
    <property type="evidence" value="ECO:0007669"/>
    <property type="project" value="TreeGrafter"/>
</dbReference>
<dbReference type="EMBL" id="SOSA01001109">
    <property type="protein sequence ID" value="THC87620.1"/>
    <property type="molecule type" value="Genomic_DNA"/>
</dbReference>
<proteinExistence type="predicted"/>
<dbReference type="SUPFAM" id="SSF51905">
    <property type="entry name" value="FAD/NAD(P)-binding domain"/>
    <property type="match status" value="1"/>
</dbReference>
<dbReference type="VEuPathDB" id="FungiDB:EYZ11_012934"/>
<evidence type="ECO:0000313" key="2">
    <source>
        <dbReference type="EMBL" id="THC87620.1"/>
    </source>
</evidence>
<name>A0A4S3IYY7_9EURO</name>
<comment type="caution">
    <text evidence="2">The sequence shown here is derived from an EMBL/GenBank/DDBJ whole genome shotgun (WGS) entry which is preliminary data.</text>
</comment>
<dbReference type="PANTHER" id="PTHR43539:SF68">
    <property type="entry name" value="FLAVIN-BINDING MONOOXYGENASE-LIKE PROTEIN (AFU_ORTHOLOGUE AFUA_4G09220)"/>
    <property type="match status" value="1"/>
</dbReference>
<sequence>MPEQTIQVPRFSLPNIDFPDTIDVGAIAETIACNLPTLDPSSLTKNALWHDLFALSGTIRTFQYATTISTTWKHLVGTRGLRCFELRKERVQTKCNAGKAAWIEVPFSFTARNEPIASGLLILSLAPVGEPLDNRASWKIWMMQTILDQLQEEPHGNVDHLDPQNVPSSPDPEKLFNCHMNNPYEVDCVIIGVGQAGLAVAGRLKALGVSYVAIDRNYRVGDNWLRRYDSVKMHTPREFCHLPFERTFTEKYPKWLSKYDLAEGYQGWVDKYGINVWLGTELLAGEWNTTNQKWTLWMRQQGSVRVVSCSHTVLAIGIGYQTPFMPSYSSRELFQGGVLHSVDYRNSWGWKGKNCIIIGSANTAHDIAEDMLNAGVTSVTMIQRGETGLYNAYTPIPLADQMRFAVPPPVRRLLRSEENDSSPSTESGCYDNLEKAGFRRKRHSGLEFFRGRYVDVGASEKIAKGLIKIRSGCCPVAYTETGLAFDDGTQLNADIIVFATGYKFNMMETVLDLFGPEVYKQVDHQWSLRGQDNVNGGYKPTGRKHIIPRNSTLFISLTDLKIQGCGWLEEIQAKLGTTRAFWRYKSKRLFWGHRFLFIKDLLTPSGFRFTLHDTSQNEFVAFVRKLI</sequence>
<dbReference type="Gene3D" id="3.50.50.60">
    <property type="entry name" value="FAD/NAD(P)-binding domain"/>
    <property type="match status" value="1"/>
</dbReference>
<organism evidence="2 3">
    <name type="scientific">Aspergillus tanneri</name>
    <dbReference type="NCBI Taxonomy" id="1220188"/>
    <lineage>
        <taxon>Eukaryota</taxon>
        <taxon>Fungi</taxon>
        <taxon>Dikarya</taxon>
        <taxon>Ascomycota</taxon>
        <taxon>Pezizomycotina</taxon>
        <taxon>Eurotiomycetes</taxon>
        <taxon>Eurotiomycetidae</taxon>
        <taxon>Eurotiales</taxon>
        <taxon>Aspergillaceae</taxon>
        <taxon>Aspergillus</taxon>
        <taxon>Aspergillus subgen. Circumdati</taxon>
    </lineage>
</organism>
<protein>
    <recommendedName>
        <fullName evidence="4">FAD/NAD(P)-binding domain-containing protein</fullName>
    </recommendedName>
</protein>
<dbReference type="GO" id="GO:0004497">
    <property type="term" value="F:monooxygenase activity"/>
    <property type="evidence" value="ECO:0007669"/>
    <property type="project" value="TreeGrafter"/>
</dbReference>
<evidence type="ECO:0000256" key="1">
    <source>
        <dbReference type="ARBA" id="ARBA00023002"/>
    </source>
</evidence>
<reference evidence="2 3" key="1">
    <citation type="submission" date="2019-03" db="EMBL/GenBank/DDBJ databases">
        <title>The genome sequence of a newly discovered highly antifungal drug resistant Aspergillus species, Aspergillus tanneri NIH 1004.</title>
        <authorList>
            <person name="Mounaud S."/>
            <person name="Singh I."/>
            <person name="Joardar V."/>
            <person name="Pakala S."/>
            <person name="Pakala S."/>
            <person name="Venepally P."/>
            <person name="Hoover J."/>
            <person name="Nierman W."/>
            <person name="Chung J."/>
            <person name="Losada L."/>
        </authorList>
    </citation>
    <scope>NUCLEOTIDE SEQUENCE [LARGE SCALE GENOMIC DNA]</scope>
    <source>
        <strain evidence="2 3">NIH1004</strain>
    </source>
</reference>
<dbReference type="Proteomes" id="UP000308092">
    <property type="component" value="Unassembled WGS sequence"/>
</dbReference>
<keyword evidence="3" id="KW-1185">Reference proteome</keyword>